<evidence type="ECO:0000313" key="5">
    <source>
        <dbReference type="EMBL" id="QII10904.1"/>
    </source>
</evidence>
<comment type="subcellular location">
    <subcellularLocation>
        <location evidence="1">Cell outer membrane</location>
        <topology evidence="1">Multi-pass membrane protein</topology>
    </subcellularLocation>
</comment>
<evidence type="ECO:0000313" key="7">
    <source>
        <dbReference type="Proteomes" id="UP000221734"/>
    </source>
</evidence>
<dbReference type="InterPro" id="IPR039426">
    <property type="entry name" value="TonB-dep_rcpt-like"/>
</dbReference>
<dbReference type="GO" id="GO:0009279">
    <property type="term" value="C:cell outer membrane"/>
    <property type="evidence" value="ECO:0007669"/>
    <property type="project" value="UniProtKB-SubCell"/>
</dbReference>
<keyword evidence="1" id="KW-0813">Transport</keyword>
<protein>
    <submittedName>
        <fullName evidence="6">Catecholate siderophore receptor CirA</fullName>
    </submittedName>
    <submittedName>
        <fullName evidence="5">TonB-dependent receptor</fullName>
    </submittedName>
</protein>
<dbReference type="InterPro" id="IPR037066">
    <property type="entry name" value="Plug_dom_sf"/>
</dbReference>
<feature type="chain" id="PRO_5015097139" evidence="2">
    <location>
        <begin position="23"/>
        <end position="194"/>
    </location>
</feature>
<evidence type="ECO:0000313" key="4">
    <source>
        <dbReference type="EMBL" id="CAJ73878.1"/>
    </source>
</evidence>
<keyword evidence="1" id="KW-0998">Cell outer membrane</keyword>
<dbReference type="KEGG" id="kst:KSMBR1_0999"/>
<reference evidence="6" key="3">
    <citation type="submission" date="2017-10" db="EMBL/GenBank/DDBJ databases">
        <authorList>
            <person name="Banno H."/>
            <person name="Chua N.-H."/>
        </authorList>
    </citation>
    <scope>NUCLEOTIDE SEQUENCE [LARGE SCALE GENOMIC DNA]</scope>
    <source>
        <strain evidence="6">Kuenenia_mbr1_ru-nijmegen</strain>
    </source>
</reference>
<comment type="similarity">
    <text evidence="1">Belongs to the TonB-dependent receptor family.</text>
</comment>
<evidence type="ECO:0000259" key="3">
    <source>
        <dbReference type="Pfam" id="PF07715"/>
    </source>
</evidence>
<feature type="signal peptide" evidence="2">
    <location>
        <begin position="1"/>
        <end position="22"/>
    </location>
</feature>
<evidence type="ECO:0000313" key="6">
    <source>
        <dbReference type="EMBL" id="SOH03505.1"/>
    </source>
</evidence>
<keyword evidence="2" id="KW-0732">Signal</keyword>
<dbReference type="PROSITE" id="PS52016">
    <property type="entry name" value="TONB_DEPENDENT_REC_3"/>
    <property type="match status" value="1"/>
</dbReference>
<dbReference type="SUPFAM" id="SSF56935">
    <property type="entry name" value="Porins"/>
    <property type="match status" value="1"/>
</dbReference>
<sequence>MRAFILVVIFLLISYYTHSAEAENDPSLFHPYTDTQNPADTPLLDLLSMTIEDLIDIDVATVYAASKYKQKVTEAPLSLSASIVTADDIKKYGYRTLTNILRSIRGFYVNYDRNYSYLGSRGFSRLGDYNSRYLIMVDGFRLNDAVYDTASIWTEFVLDVDLIDRVMVLRCSFPPLIMIATAEAACTTEKMILK</sequence>
<keyword evidence="5" id="KW-0675">Receptor</keyword>
<reference evidence="5 8" key="5">
    <citation type="submission" date="2020-02" db="EMBL/GenBank/DDBJ databases">
        <title>Newly sequenced genome of strain CSTR1 showed variability in Candidatus Kuenenia stuttgartiensis genomes.</title>
        <authorList>
            <person name="Ding C."/>
            <person name="Adrian L."/>
        </authorList>
    </citation>
    <scope>NUCLEOTIDE SEQUENCE [LARGE SCALE GENOMIC DNA]</scope>
    <source>
        <strain evidence="5 8">CSTR1</strain>
    </source>
</reference>
<gene>
    <name evidence="5" type="ORF">KsCSTR_15250</name>
    <name evidence="6" type="ORF">KSMBR1_0999</name>
    <name evidence="4" type="ORF">kuste3121</name>
</gene>
<evidence type="ECO:0000313" key="8">
    <source>
        <dbReference type="Proteomes" id="UP000501926"/>
    </source>
</evidence>
<keyword evidence="1" id="KW-1134">Transmembrane beta strand</keyword>
<evidence type="ECO:0000256" key="2">
    <source>
        <dbReference type="SAM" id="SignalP"/>
    </source>
</evidence>
<keyword evidence="1" id="KW-0812">Transmembrane</keyword>
<organism evidence="4">
    <name type="scientific">Kuenenia stuttgartiensis</name>
    <dbReference type="NCBI Taxonomy" id="174633"/>
    <lineage>
        <taxon>Bacteria</taxon>
        <taxon>Pseudomonadati</taxon>
        <taxon>Planctomycetota</taxon>
        <taxon>Candidatus Brocadiia</taxon>
        <taxon>Candidatus Brocadiales</taxon>
        <taxon>Candidatus Brocadiaceae</taxon>
        <taxon>Candidatus Kuenenia</taxon>
    </lineage>
</organism>
<reference evidence="4" key="2">
    <citation type="submission" date="2006-01" db="EMBL/GenBank/DDBJ databases">
        <authorList>
            <person name="Genoscope"/>
        </authorList>
    </citation>
    <scope>NUCLEOTIDE SEQUENCE</scope>
</reference>
<dbReference type="EMBL" id="LT934425">
    <property type="protein sequence ID" value="SOH03505.1"/>
    <property type="molecule type" value="Genomic_DNA"/>
</dbReference>
<dbReference type="Pfam" id="PF07715">
    <property type="entry name" value="Plug"/>
    <property type="match status" value="1"/>
</dbReference>
<reference evidence="7" key="4">
    <citation type="submission" date="2017-10" db="EMBL/GenBank/DDBJ databases">
        <authorList>
            <person name="Frank J."/>
        </authorList>
    </citation>
    <scope>NUCLEOTIDE SEQUENCE [LARGE SCALE GENOMIC DNA]</scope>
</reference>
<dbReference type="InterPro" id="IPR012910">
    <property type="entry name" value="Plug_dom"/>
</dbReference>
<dbReference type="AlphaFoldDB" id="Q1Q1J8"/>
<accession>Q1Q1J8</accession>
<proteinExistence type="inferred from homology"/>
<keyword evidence="1" id="KW-0472">Membrane</keyword>
<reference evidence="4" key="1">
    <citation type="journal article" date="2006" name="Nature">
        <title>Deciphering the evolution and metabolism of an anammox bacterium from a community genome.</title>
        <authorList>
            <person name="Strous M."/>
            <person name="Pelletier E."/>
            <person name="Mangenot S."/>
            <person name="Rattei T."/>
            <person name="Lehner A."/>
            <person name="Taylor M.W."/>
            <person name="Horn M."/>
            <person name="Daims H."/>
            <person name="Bartol-Mavel D."/>
            <person name="Wincker P."/>
            <person name="Barbe V."/>
            <person name="Fonknechten N."/>
            <person name="Vallenet D."/>
            <person name="Segurens B."/>
            <person name="Schenowitz-Truong C."/>
            <person name="Medigue C."/>
            <person name="Collingro A."/>
            <person name="Snel B."/>
            <person name="Dutilh B.E."/>
            <person name="OpDenCamp H.J.M."/>
            <person name="vanDerDrift C."/>
            <person name="Cirpus I."/>
            <person name="vanDePas-Schoonen K.T."/>
            <person name="Harhangi H.R."/>
            <person name="vanNiftrik L."/>
            <person name="Schmid M."/>
            <person name="Keltjens J."/>
            <person name="vanDeVossenberg J."/>
            <person name="Kartal B."/>
            <person name="Meier H."/>
            <person name="Frishman D."/>
            <person name="Huynen M.A."/>
            <person name="Mewes H."/>
            <person name="Weissenbach J."/>
            <person name="Jetten M.S.M."/>
            <person name="Wagner M."/>
            <person name="LePaslier D."/>
        </authorList>
    </citation>
    <scope>NUCLEOTIDE SEQUENCE</scope>
</reference>
<keyword evidence="7" id="KW-1185">Reference proteome</keyword>
<dbReference type="EMBL" id="CP049055">
    <property type="protein sequence ID" value="QII10904.1"/>
    <property type="molecule type" value="Genomic_DNA"/>
</dbReference>
<name>Q1Q1J8_KUEST</name>
<feature type="domain" description="TonB-dependent receptor plug" evidence="3">
    <location>
        <begin position="79"/>
        <end position="170"/>
    </location>
</feature>
<dbReference type="Gene3D" id="2.170.130.10">
    <property type="entry name" value="TonB-dependent receptor, plug domain"/>
    <property type="match status" value="1"/>
</dbReference>
<evidence type="ECO:0000256" key="1">
    <source>
        <dbReference type="PROSITE-ProRule" id="PRU01360"/>
    </source>
</evidence>
<dbReference type="OrthoDB" id="101167at2"/>
<dbReference type="RefSeq" id="WP_099324331.1">
    <property type="nucleotide sequence ID" value="NZ_CP049055.1"/>
</dbReference>
<dbReference type="Proteomes" id="UP000501926">
    <property type="component" value="Chromosome"/>
</dbReference>
<dbReference type="Proteomes" id="UP000221734">
    <property type="component" value="Chromosome Kuenenia_stuttgartiensis_MBR1"/>
</dbReference>
<dbReference type="EMBL" id="CT573071">
    <property type="protein sequence ID" value="CAJ73878.1"/>
    <property type="molecule type" value="Genomic_DNA"/>
</dbReference>